<evidence type="ECO:0000313" key="1">
    <source>
        <dbReference type="EMBL" id="KAJ4724323.1"/>
    </source>
</evidence>
<keyword evidence="2" id="KW-1185">Reference proteome</keyword>
<organism evidence="1 2">
    <name type="scientific">Melia azedarach</name>
    <name type="common">Chinaberry tree</name>
    <dbReference type="NCBI Taxonomy" id="155640"/>
    <lineage>
        <taxon>Eukaryota</taxon>
        <taxon>Viridiplantae</taxon>
        <taxon>Streptophyta</taxon>
        <taxon>Embryophyta</taxon>
        <taxon>Tracheophyta</taxon>
        <taxon>Spermatophyta</taxon>
        <taxon>Magnoliopsida</taxon>
        <taxon>eudicotyledons</taxon>
        <taxon>Gunneridae</taxon>
        <taxon>Pentapetalae</taxon>
        <taxon>rosids</taxon>
        <taxon>malvids</taxon>
        <taxon>Sapindales</taxon>
        <taxon>Meliaceae</taxon>
        <taxon>Melia</taxon>
    </lineage>
</organism>
<comment type="caution">
    <text evidence="1">The sequence shown here is derived from an EMBL/GenBank/DDBJ whole genome shotgun (WGS) entry which is preliminary data.</text>
</comment>
<evidence type="ECO:0000313" key="2">
    <source>
        <dbReference type="Proteomes" id="UP001164539"/>
    </source>
</evidence>
<name>A0ACC1YLC8_MELAZ</name>
<dbReference type="Proteomes" id="UP001164539">
    <property type="component" value="Chromosome 2"/>
</dbReference>
<accession>A0ACC1YLC8</accession>
<gene>
    <name evidence="1" type="ORF">OWV82_003326</name>
</gene>
<sequence length="916" mass="105996">MVDAVVSFVVERLGDYLIQEAVFLAGVKSEVLWLKKELEWMLCFIKDAEQKQVDNPLIRQWLSDITDIAYDTEDVLDKYMLQVNNNGRILNLFEEDEDEDEDEDADGGNSERRPGFFDSIKECSCILKKESGHKRKGLYSKGKEKVTLYSIGKEIEALKNRINDLSSKRSFYGLENIDYKRDGKGNDFGRLKQLRRATSFAIEEGVVGFEDVATKLLAKLLEYEPRRFVISIFGMGGLGKTTLARKLYHNKSVKNKFDCCAWVSVSQDYNTRDLLKRLIKSFKIGTATEKLEQMSEDDLERCLHEFLQESSYLVVVDDVWQKEAWQSLKRAFPDNHNGSRVIITTRIKEAAERSDERTHVHILRFLTPDESWQLFCQKAFQNSNADRAMEKIGREMVEKCGGLPLAIVVLGGLLSTKRLQEWHVVRDHIWRFLRKDSIEISYLLALSFNDLPYQLKLCFLYLGIFPEDFEINVEKLVPMLVGEGFIPQAQDQIMEDIAKDYLNELINRSLIQAEKRCWGRIVTCRVHDLLRDLAIEKAKQLNFIHIYDESKSSTCYSNTLSSCRRQAIYSETERCLWLKQCHPISRSMLVFNIGGADVIELIFNIGGVNVIEPLPPMSKRFKLLRVINIECSKLLHLPEEIGNLIFLKYLGLRNLMTGEFPESLINLARLQTLDVLGCWAKLPSDICKLQELRHLFGFFHGPLPVETLTNLQTLKFVSVESWSKVNPEKLINLRELQLRRSYSSEEKEFTFDSFAKLKSLRILSVKLEGKYYVGSLQPLIHCKHLLDLKLSGKIEKLPEDMHELLPNLECFSLSNSHLKDDPMPILEKLPSLTILELGINFYSGKKLKCTAKGFPQLEILQLIDFDDIEEWEVDVEAMPKLKGLRNEHNSKMRIPERLRRMPTPAEGEFDRQDWYH</sequence>
<dbReference type="EMBL" id="CM051395">
    <property type="protein sequence ID" value="KAJ4724323.1"/>
    <property type="molecule type" value="Genomic_DNA"/>
</dbReference>
<protein>
    <submittedName>
        <fullName evidence="1">Disease resistance protein</fullName>
    </submittedName>
</protein>
<reference evidence="1 2" key="1">
    <citation type="journal article" date="2023" name="Science">
        <title>Complex scaffold remodeling in plant triterpene biosynthesis.</title>
        <authorList>
            <person name="De La Pena R."/>
            <person name="Hodgson H."/>
            <person name="Liu J.C."/>
            <person name="Stephenson M.J."/>
            <person name="Martin A.C."/>
            <person name="Owen C."/>
            <person name="Harkess A."/>
            <person name="Leebens-Mack J."/>
            <person name="Jimenez L.E."/>
            <person name="Osbourn A."/>
            <person name="Sattely E.S."/>
        </authorList>
    </citation>
    <scope>NUCLEOTIDE SEQUENCE [LARGE SCALE GENOMIC DNA]</scope>
    <source>
        <strain evidence="2">cv. JPN11</strain>
        <tissue evidence="1">Leaf</tissue>
    </source>
</reference>
<proteinExistence type="predicted"/>